<dbReference type="AlphaFoldDB" id="A0A1G2EZF1"/>
<evidence type="ECO:0000256" key="4">
    <source>
        <dbReference type="ARBA" id="ARBA00023136"/>
    </source>
</evidence>
<evidence type="ECO:0000259" key="6">
    <source>
        <dbReference type="Pfam" id="PF01699"/>
    </source>
</evidence>
<keyword evidence="4 5" id="KW-0472">Membrane</keyword>
<dbReference type="Gene3D" id="1.20.1420.30">
    <property type="entry name" value="NCX, central ion-binding region"/>
    <property type="match status" value="1"/>
</dbReference>
<dbReference type="Proteomes" id="UP000178428">
    <property type="component" value="Unassembled WGS sequence"/>
</dbReference>
<dbReference type="STRING" id="1801725.A3J00_00620"/>
<feature type="transmembrane region" description="Helical" evidence="5">
    <location>
        <begin position="40"/>
        <end position="64"/>
    </location>
</feature>
<dbReference type="GO" id="GO:0008273">
    <property type="term" value="F:calcium, potassium:sodium antiporter activity"/>
    <property type="evidence" value="ECO:0007669"/>
    <property type="project" value="TreeGrafter"/>
</dbReference>
<name>A0A1G2EZF1_9BACT</name>
<dbReference type="PANTHER" id="PTHR10846:SF8">
    <property type="entry name" value="INNER MEMBRANE PROTEIN YRBG"/>
    <property type="match status" value="1"/>
</dbReference>
<feature type="domain" description="Sodium/calcium exchanger membrane region" evidence="6">
    <location>
        <begin position="5"/>
        <end position="147"/>
    </location>
</feature>
<dbReference type="InterPro" id="IPR004481">
    <property type="entry name" value="K/Na/Ca-exchanger"/>
</dbReference>
<feature type="domain" description="Sodium/calcium exchanger membrane region" evidence="6">
    <location>
        <begin position="174"/>
        <end position="315"/>
    </location>
</feature>
<feature type="transmembrane region" description="Helical" evidence="5">
    <location>
        <begin position="76"/>
        <end position="96"/>
    </location>
</feature>
<evidence type="ECO:0000313" key="8">
    <source>
        <dbReference type="Proteomes" id="UP000178428"/>
    </source>
</evidence>
<gene>
    <name evidence="7" type="ORF">A3J00_00620</name>
</gene>
<keyword evidence="2 5" id="KW-0812">Transmembrane</keyword>
<sequence length="322" mass="34811">MNFWWLIVIFLASFLFLVRSSSSLVKSLTGIARLLRISEYLVAFVLMSFATSISELFVGISSAVTGSSALSLGNIFGANLLNITLIIGIASLIHGGVELESKISRSNFWLIFILSLFPFFLGADGVISRADGVILLTSFAIYIWHVLGEREYFSKVVNHRQAGIAGVTNVMRDLAGFFASIALLVASSAVLVWSGIKIAGLMSFTLFSFGAIFVALGTTLPELAFGVRAALSRHGSMAVGNSLGSVAFNSAFIVGIVSIIRPITIEGLNQFFFVAGAFIAAFVLFNVFVYSKTFISKREGFILLAVYAVFLLLEFWSKNGLK</sequence>
<evidence type="ECO:0000256" key="1">
    <source>
        <dbReference type="ARBA" id="ARBA00004141"/>
    </source>
</evidence>
<keyword evidence="3 5" id="KW-1133">Transmembrane helix</keyword>
<reference evidence="7 8" key="1">
    <citation type="journal article" date="2016" name="Nat. Commun.">
        <title>Thousands of microbial genomes shed light on interconnected biogeochemical processes in an aquifer system.</title>
        <authorList>
            <person name="Anantharaman K."/>
            <person name="Brown C.T."/>
            <person name="Hug L.A."/>
            <person name="Sharon I."/>
            <person name="Castelle C.J."/>
            <person name="Probst A.J."/>
            <person name="Thomas B.C."/>
            <person name="Singh A."/>
            <person name="Wilkins M.J."/>
            <person name="Karaoz U."/>
            <person name="Brodie E.L."/>
            <person name="Williams K.H."/>
            <person name="Hubbard S.S."/>
            <person name="Banfield J.F."/>
        </authorList>
    </citation>
    <scope>NUCLEOTIDE SEQUENCE [LARGE SCALE GENOMIC DNA]</scope>
</reference>
<feature type="transmembrane region" description="Helical" evidence="5">
    <location>
        <begin position="271"/>
        <end position="289"/>
    </location>
</feature>
<feature type="transmembrane region" description="Helical" evidence="5">
    <location>
        <begin position="301"/>
        <end position="317"/>
    </location>
</feature>
<evidence type="ECO:0000256" key="3">
    <source>
        <dbReference type="ARBA" id="ARBA00022989"/>
    </source>
</evidence>
<feature type="transmembrane region" description="Helical" evidence="5">
    <location>
        <begin position="174"/>
        <end position="196"/>
    </location>
</feature>
<dbReference type="EMBL" id="MHMR01000017">
    <property type="protein sequence ID" value="OGZ30658.1"/>
    <property type="molecule type" value="Genomic_DNA"/>
</dbReference>
<organism evidence="7 8">
    <name type="scientific">Candidatus Niyogibacteria bacterium RIFCSPLOWO2_02_FULL_45_13</name>
    <dbReference type="NCBI Taxonomy" id="1801725"/>
    <lineage>
        <taxon>Bacteria</taxon>
        <taxon>Candidatus Niyogiibacteriota</taxon>
    </lineage>
</organism>
<feature type="transmembrane region" description="Helical" evidence="5">
    <location>
        <begin position="133"/>
        <end position="153"/>
    </location>
</feature>
<comment type="caution">
    <text evidence="7">The sequence shown here is derived from an EMBL/GenBank/DDBJ whole genome shotgun (WGS) entry which is preliminary data.</text>
</comment>
<dbReference type="GO" id="GO:0005886">
    <property type="term" value="C:plasma membrane"/>
    <property type="evidence" value="ECO:0007669"/>
    <property type="project" value="TreeGrafter"/>
</dbReference>
<feature type="transmembrane region" description="Helical" evidence="5">
    <location>
        <begin position="108"/>
        <end position="127"/>
    </location>
</feature>
<dbReference type="PANTHER" id="PTHR10846">
    <property type="entry name" value="SODIUM/POTASSIUM/CALCIUM EXCHANGER"/>
    <property type="match status" value="1"/>
</dbReference>
<dbReference type="InterPro" id="IPR004837">
    <property type="entry name" value="NaCa_Exmemb"/>
</dbReference>
<protein>
    <recommendedName>
        <fullName evidence="6">Sodium/calcium exchanger membrane region domain-containing protein</fullName>
    </recommendedName>
</protein>
<dbReference type="GO" id="GO:0005262">
    <property type="term" value="F:calcium channel activity"/>
    <property type="evidence" value="ECO:0007669"/>
    <property type="project" value="TreeGrafter"/>
</dbReference>
<dbReference type="InterPro" id="IPR044880">
    <property type="entry name" value="NCX_ion-bd_dom_sf"/>
</dbReference>
<feature type="transmembrane region" description="Helical" evidence="5">
    <location>
        <begin position="246"/>
        <end position="265"/>
    </location>
</feature>
<comment type="subcellular location">
    <subcellularLocation>
        <location evidence="1">Membrane</location>
        <topology evidence="1">Multi-pass membrane protein</topology>
    </subcellularLocation>
</comment>
<evidence type="ECO:0000256" key="5">
    <source>
        <dbReference type="SAM" id="Phobius"/>
    </source>
</evidence>
<feature type="transmembrane region" description="Helical" evidence="5">
    <location>
        <begin position="6"/>
        <end position="28"/>
    </location>
</feature>
<feature type="transmembrane region" description="Helical" evidence="5">
    <location>
        <begin position="202"/>
        <end position="225"/>
    </location>
</feature>
<proteinExistence type="predicted"/>
<evidence type="ECO:0000313" key="7">
    <source>
        <dbReference type="EMBL" id="OGZ30658.1"/>
    </source>
</evidence>
<evidence type="ECO:0000256" key="2">
    <source>
        <dbReference type="ARBA" id="ARBA00022692"/>
    </source>
</evidence>
<dbReference type="GO" id="GO:0006874">
    <property type="term" value="P:intracellular calcium ion homeostasis"/>
    <property type="evidence" value="ECO:0007669"/>
    <property type="project" value="TreeGrafter"/>
</dbReference>
<accession>A0A1G2EZF1</accession>
<dbReference type="Pfam" id="PF01699">
    <property type="entry name" value="Na_Ca_ex"/>
    <property type="match status" value="2"/>
</dbReference>